<keyword evidence="1" id="KW-0812">Transmembrane</keyword>
<keyword evidence="1" id="KW-1133">Transmembrane helix</keyword>
<dbReference type="RefSeq" id="WP_205355227.1">
    <property type="nucleotide sequence ID" value="NZ_JADKYB010000001.1"/>
</dbReference>
<keyword evidence="1" id="KW-0472">Membrane</keyword>
<evidence type="ECO:0000256" key="1">
    <source>
        <dbReference type="SAM" id="Phobius"/>
    </source>
</evidence>
<sequence length="58" mass="6323">MNVFLFLIIVAFVLGLIGAAGGFSWLLALGCLVFVADLAYGWLMARGRIRPSGRRPVR</sequence>
<accession>A0ABS2TJ58</accession>
<dbReference type="Proteomes" id="UP000749040">
    <property type="component" value="Unassembled WGS sequence"/>
</dbReference>
<name>A0ABS2TJ58_9ACTN</name>
<evidence type="ECO:0000313" key="2">
    <source>
        <dbReference type="EMBL" id="MBM9503379.1"/>
    </source>
</evidence>
<evidence type="ECO:0000313" key="3">
    <source>
        <dbReference type="Proteomes" id="UP000749040"/>
    </source>
</evidence>
<proteinExistence type="predicted"/>
<dbReference type="EMBL" id="JADKYB010000001">
    <property type="protein sequence ID" value="MBM9503379.1"/>
    <property type="molecule type" value="Genomic_DNA"/>
</dbReference>
<protein>
    <submittedName>
        <fullName evidence="2">Uncharacterized protein</fullName>
    </submittedName>
</protein>
<comment type="caution">
    <text evidence="2">The sequence shown here is derived from an EMBL/GenBank/DDBJ whole genome shotgun (WGS) entry which is preliminary data.</text>
</comment>
<gene>
    <name evidence="2" type="ORF">ITX44_02315</name>
</gene>
<feature type="transmembrane region" description="Helical" evidence="1">
    <location>
        <begin position="25"/>
        <end position="45"/>
    </location>
</feature>
<organism evidence="2 3">
    <name type="scientific">Actinacidiphila acididurans</name>
    <dbReference type="NCBI Taxonomy" id="2784346"/>
    <lineage>
        <taxon>Bacteria</taxon>
        <taxon>Bacillati</taxon>
        <taxon>Actinomycetota</taxon>
        <taxon>Actinomycetes</taxon>
        <taxon>Kitasatosporales</taxon>
        <taxon>Streptomycetaceae</taxon>
        <taxon>Actinacidiphila</taxon>
    </lineage>
</organism>
<keyword evidence="3" id="KW-1185">Reference proteome</keyword>
<reference evidence="2 3" key="1">
    <citation type="submission" date="2021-01" db="EMBL/GenBank/DDBJ databases">
        <title>Streptomyces acididurans sp. nov., isolated from a peat swamp forest soil.</title>
        <authorList>
            <person name="Chantavorakit T."/>
            <person name="Duangmal K."/>
        </authorList>
    </citation>
    <scope>NUCLEOTIDE SEQUENCE [LARGE SCALE GENOMIC DNA]</scope>
    <source>
        <strain evidence="2 3">KK5PA1</strain>
    </source>
</reference>